<evidence type="ECO:0000313" key="2">
    <source>
        <dbReference type="Proteomes" id="UP001344632"/>
    </source>
</evidence>
<proteinExistence type="predicted"/>
<keyword evidence="2" id="KW-1185">Reference proteome</keyword>
<protein>
    <submittedName>
        <fullName evidence="1">Uncharacterized protein</fullName>
    </submittedName>
</protein>
<dbReference type="Proteomes" id="UP001344632">
    <property type="component" value="Unassembled WGS sequence"/>
</dbReference>
<dbReference type="SUPFAM" id="SSF81301">
    <property type="entry name" value="Nucleotidyltransferase"/>
    <property type="match status" value="1"/>
</dbReference>
<dbReference type="EMBL" id="JARLKZ010000023">
    <property type="protein sequence ID" value="MEC0243343.1"/>
    <property type="molecule type" value="Genomic_DNA"/>
</dbReference>
<organism evidence="1 2">
    <name type="scientific">Paenibacillus dokdonensis</name>
    <dbReference type="NCBI Taxonomy" id="2567944"/>
    <lineage>
        <taxon>Bacteria</taxon>
        <taxon>Bacillati</taxon>
        <taxon>Bacillota</taxon>
        <taxon>Bacilli</taxon>
        <taxon>Bacillales</taxon>
        <taxon>Paenibacillaceae</taxon>
        <taxon>Paenibacillus</taxon>
    </lineage>
</organism>
<comment type="caution">
    <text evidence="1">The sequence shown here is derived from an EMBL/GenBank/DDBJ whole genome shotgun (WGS) entry which is preliminary data.</text>
</comment>
<accession>A0ABU6GVC6</accession>
<gene>
    <name evidence="1" type="ORF">P4H66_26365</name>
</gene>
<dbReference type="RefSeq" id="WP_326091054.1">
    <property type="nucleotide sequence ID" value="NZ_JARLKZ010000023.1"/>
</dbReference>
<dbReference type="InterPro" id="IPR043519">
    <property type="entry name" value="NT_sf"/>
</dbReference>
<reference evidence="1 2" key="1">
    <citation type="submission" date="2023-03" db="EMBL/GenBank/DDBJ databases">
        <title>Bacillus Genome Sequencing.</title>
        <authorList>
            <person name="Dunlap C."/>
        </authorList>
    </citation>
    <scope>NUCLEOTIDE SEQUENCE [LARGE SCALE GENOMIC DNA]</scope>
    <source>
        <strain evidence="1 2">BD-525</strain>
    </source>
</reference>
<evidence type="ECO:0000313" key="1">
    <source>
        <dbReference type="EMBL" id="MEC0243343.1"/>
    </source>
</evidence>
<dbReference type="Gene3D" id="3.30.460.40">
    <property type="match status" value="1"/>
</dbReference>
<name>A0ABU6GVC6_9BACL</name>
<sequence>MQITSELQHALQQVSETLNQAGTCWLIGGSCGLLLQNVHLDAMPRDIDVYTDQVHMADLHHLLQDCSIDEPALSETIRYHSILSHYELEDYTMELVGGFRVRAQGSLYEVHVDKLLLSQATVAELEGVFVPLMPLSHELVFNMLRERADRYEAIAKVMKTDLQAHLPLLMQILDSSSFTENHIRKIESLLGLNRIGNDSANPLQAPMREEPFTNET</sequence>